<dbReference type="EMBL" id="CP035945">
    <property type="protein sequence ID" value="QBF00010.1"/>
    <property type="molecule type" value="Genomic_DNA"/>
</dbReference>
<dbReference type="KEGG" id="bpro:PMF13cell1_05605"/>
<keyword evidence="1" id="KW-1133">Transmembrane helix</keyword>
<feature type="transmembrane region" description="Helical" evidence="1">
    <location>
        <begin position="6"/>
        <end position="24"/>
    </location>
</feature>
<gene>
    <name evidence="2" type="ORF">PMF13cell1_05605</name>
</gene>
<organism evidence="2 3">
    <name type="scientific">Blautia producta</name>
    <dbReference type="NCBI Taxonomy" id="33035"/>
    <lineage>
        <taxon>Bacteria</taxon>
        <taxon>Bacillati</taxon>
        <taxon>Bacillota</taxon>
        <taxon>Clostridia</taxon>
        <taxon>Lachnospirales</taxon>
        <taxon>Lachnospiraceae</taxon>
        <taxon>Blautia</taxon>
    </lineage>
</organism>
<dbReference type="RefSeq" id="WP_130182892.1">
    <property type="nucleotide sequence ID" value="NZ_CP035945.1"/>
</dbReference>
<evidence type="ECO:0000313" key="3">
    <source>
        <dbReference type="Proteomes" id="UP000289794"/>
    </source>
</evidence>
<evidence type="ECO:0000256" key="1">
    <source>
        <dbReference type="SAM" id="Phobius"/>
    </source>
</evidence>
<reference evidence="2 3" key="1">
    <citation type="submission" date="2019-01" db="EMBL/GenBank/DDBJ databases">
        <title>PMF-metabolizing Aryl O-demethylase.</title>
        <authorList>
            <person name="Kim M."/>
        </authorList>
    </citation>
    <scope>NUCLEOTIDE SEQUENCE [LARGE SCALE GENOMIC DNA]</scope>
    <source>
        <strain evidence="2 3">PMF1</strain>
    </source>
</reference>
<proteinExistence type="predicted"/>
<dbReference type="Proteomes" id="UP000289794">
    <property type="component" value="Chromosome"/>
</dbReference>
<sequence length="62" mass="7144">MEKFLTGVYIVFIVVMIISIIADIKLKKSTDELQDVYKLQNEALREQNDMLKDIISDAINGR</sequence>
<keyword evidence="1" id="KW-0812">Transmembrane</keyword>
<evidence type="ECO:0000313" key="2">
    <source>
        <dbReference type="EMBL" id="QBF00010.1"/>
    </source>
</evidence>
<dbReference type="AlphaFoldDB" id="A0A4P6M5F0"/>
<protein>
    <submittedName>
        <fullName evidence="2">Uncharacterized protein</fullName>
    </submittedName>
</protein>
<accession>A0A4P6M5F0</accession>
<keyword evidence="1" id="KW-0472">Membrane</keyword>
<name>A0A4P6M5F0_9FIRM</name>